<evidence type="ECO:0000256" key="1">
    <source>
        <dbReference type="ARBA" id="ARBA00022741"/>
    </source>
</evidence>
<dbReference type="SMART" id="SM00797">
    <property type="entry name" value="AHS2"/>
    <property type="match status" value="1"/>
</dbReference>
<evidence type="ECO:0000313" key="5">
    <source>
        <dbReference type="EMBL" id="MBN8430522.1"/>
    </source>
</evidence>
<dbReference type="PANTHER" id="PTHR43309">
    <property type="entry name" value="5-OXOPROLINASE SUBUNIT C"/>
    <property type="match status" value="1"/>
</dbReference>
<sequence>MSLRIIKPGLQTTIQDGGRPGNLRWGLSRGGAADTFAMALGNLLLGNPPQHPCLEVAITGPEIEFSAATAVAVTGARFDLAHNDRPVGNDEVLQMRPGDRLRFGPLRSGARAYVTLAADFQLAATLDSLSTHVIAGFGGWQGRPLKAGDQIPLQHCRAVPDRKLPAQYRLDYASRPLLRVVPGLEASHFTGDAVARFYAGGFTVSPQSNRMGIRLAGEPLPAETLPQQVSAALCPGTVQVPPNGLPIISFVEGQTIGGYPRIAHVISADVHRLAQLPAGARLDFEQVEQATAHQVLREKSHLLADLPRLL</sequence>
<dbReference type="NCBIfam" id="TIGR00724">
    <property type="entry name" value="urea_amlyse_rel"/>
    <property type="match status" value="1"/>
</dbReference>
<keyword evidence="3" id="KW-0067">ATP-binding</keyword>
<gene>
    <name evidence="5" type="ORF">JF535_06620</name>
</gene>
<feature type="domain" description="Carboxyltransferase" evidence="4">
    <location>
        <begin position="24"/>
        <end position="302"/>
    </location>
</feature>
<protein>
    <submittedName>
        <fullName evidence="5">Biotin-dependent carboxyltransferase family protein</fullName>
    </submittedName>
</protein>
<evidence type="ECO:0000256" key="3">
    <source>
        <dbReference type="ARBA" id="ARBA00022840"/>
    </source>
</evidence>
<keyword evidence="1" id="KW-0547">Nucleotide-binding</keyword>
<dbReference type="SUPFAM" id="SSF50891">
    <property type="entry name" value="Cyclophilin-like"/>
    <property type="match status" value="1"/>
</dbReference>
<name>A0ABS3E5D9_9GAMM</name>
<dbReference type="Gene3D" id="2.40.100.10">
    <property type="entry name" value="Cyclophilin-like"/>
    <property type="match status" value="1"/>
</dbReference>
<keyword evidence="2" id="KW-0378">Hydrolase</keyword>
<comment type="caution">
    <text evidence="5">The sequence shown here is derived from an EMBL/GenBank/DDBJ whole genome shotgun (WGS) entry which is preliminary data.</text>
</comment>
<keyword evidence="6" id="KW-1185">Reference proteome</keyword>
<organism evidence="5 6">
    <name type="scientific">Microbulbifer salipaludis</name>
    <dbReference type="NCBI Taxonomy" id="187980"/>
    <lineage>
        <taxon>Bacteria</taxon>
        <taxon>Pseudomonadati</taxon>
        <taxon>Pseudomonadota</taxon>
        <taxon>Gammaproteobacteria</taxon>
        <taxon>Cellvibrionales</taxon>
        <taxon>Microbulbiferaceae</taxon>
        <taxon>Microbulbifer</taxon>
    </lineage>
</organism>
<dbReference type="Proteomes" id="UP000664293">
    <property type="component" value="Unassembled WGS sequence"/>
</dbReference>
<dbReference type="Pfam" id="PF02626">
    <property type="entry name" value="CT_A_B"/>
    <property type="match status" value="1"/>
</dbReference>
<evidence type="ECO:0000259" key="4">
    <source>
        <dbReference type="SMART" id="SM00797"/>
    </source>
</evidence>
<dbReference type="RefSeq" id="WP_207000519.1">
    <property type="nucleotide sequence ID" value="NZ_JAEKJR010000002.1"/>
</dbReference>
<evidence type="ECO:0000313" key="6">
    <source>
        <dbReference type="Proteomes" id="UP000664293"/>
    </source>
</evidence>
<dbReference type="InterPro" id="IPR029000">
    <property type="entry name" value="Cyclophilin-like_dom_sf"/>
</dbReference>
<evidence type="ECO:0000256" key="2">
    <source>
        <dbReference type="ARBA" id="ARBA00022801"/>
    </source>
</evidence>
<dbReference type="PANTHER" id="PTHR43309:SF3">
    <property type="entry name" value="5-OXOPROLINASE SUBUNIT C"/>
    <property type="match status" value="1"/>
</dbReference>
<accession>A0ABS3E5D9</accession>
<dbReference type="EMBL" id="JAEKJR010000002">
    <property type="protein sequence ID" value="MBN8430522.1"/>
    <property type="molecule type" value="Genomic_DNA"/>
</dbReference>
<dbReference type="InterPro" id="IPR003778">
    <property type="entry name" value="CT_A_B"/>
</dbReference>
<reference evidence="5 6" key="1">
    <citation type="submission" date="2020-12" db="EMBL/GenBank/DDBJ databases">
        <title>Oil enriched cultivation method for isolating marine PHA-producing bacteria.</title>
        <authorList>
            <person name="Zheng W."/>
            <person name="Yu S."/>
            <person name="Huang Y."/>
        </authorList>
    </citation>
    <scope>NUCLEOTIDE SEQUENCE [LARGE SCALE GENOMIC DNA]</scope>
    <source>
        <strain evidence="5 6">SN0-2</strain>
    </source>
</reference>
<proteinExistence type="predicted"/>
<dbReference type="InterPro" id="IPR052708">
    <property type="entry name" value="PxpC"/>
</dbReference>